<organism evidence="2 3">
    <name type="scientific">Camellia sinensis var. sinensis</name>
    <name type="common">China tea</name>
    <dbReference type="NCBI Taxonomy" id="542762"/>
    <lineage>
        <taxon>Eukaryota</taxon>
        <taxon>Viridiplantae</taxon>
        <taxon>Streptophyta</taxon>
        <taxon>Embryophyta</taxon>
        <taxon>Tracheophyta</taxon>
        <taxon>Spermatophyta</taxon>
        <taxon>Magnoliopsida</taxon>
        <taxon>eudicotyledons</taxon>
        <taxon>Gunneridae</taxon>
        <taxon>Pentapetalae</taxon>
        <taxon>asterids</taxon>
        <taxon>Ericales</taxon>
        <taxon>Theaceae</taxon>
        <taxon>Camellia</taxon>
    </lineage>
</organism>
<evidence type="ECO:0000313" key="3">
    <source>
        <dbReference type="Proteomes" id="UP000306102"/>
    </source>
</evidence>
<accession>A0A4S4DTD1</accession>
<reference evidence="2 3" key="1">
    <citation type="journal article" date="2018" name="Proc. Natl. Acad. Sci. U.S.A.">
        <title>Draft genome sequence of Camellia sinensis var. sinensis provides insights into the evolution of the tea genome and tea quality.</title>
        <authorList>
            <person name="Wei C."/>
            <person name="Yang H."/>
            <person name="Wang S."/>
            <person name="Zhao J."/>
            <person name="Liu C."/>
            <person name="Gao L."/>
            <person name="Xia E."/>
            <person name="Lu Y."/>
            <person name="Tai Y."/>
            <person name="She G."/>
            <person name="Sun J."/>
            <person name="Cao H."/>
            <person name="Tong W."/>
            <person name="Gao Q."/>
            <person name="Li Y."/>
            <person name="Deng W."/>
            <person name="Jiang X."/>
            <person name="Wang W."/>
            <person name="Chen Q."/>
            <person name="Zhang S."/>
            <person name="Li H."/>
            <person name="Wu J."/>
            <person name="Wang P."/>
            <person name="Li P."/>
            <person name="Shi C."/>
            <person name="Zheng F."/>
            <person name="Jian J."/>
            <person name="Huang B."/>
            <person name="Shan D."/>
            <person name="Shi M."/>
            <person name="Fang C."/>
            <person name="Yue Y."/>
            <person name="Li F."/>
            <person name="Li D."/>
            <person name="Wei S."/>
            <person name="Han B."/>
            <person name="Jiang C."/>
            <person name="Yin Y."/>
            <person name="Xia T."/>
            <person name="Zhang Z."/>
            <person name="Bennetzen J.L."/>
            <person name="Zhao S."/>
            <person name="Wan X."/>
        </authorList>
    </citation>
    <scope>NUCLEOTIDE SEQUENCE [LARGE SCALE GENOMIC DNA]</scope>
    <source>
        <strain evidence="3">cv. Shuchazao</strain>
        <tissue evidence="2">Leaf</tissue>
    </source>
</reference>
<keyword evidence="3" id="KW-1185">Reference proteome</keyword>
<dbReference type="Proteomes" id="UP000306102">
    <property type="component" value="Unassembled WGS sequence"/>
</dbReference>
<dbReference type="EMBL" id="SDRB02010421">
    <property type="protein sequence ID" value="THG06501.1"/>
    <property type="molecule type" value="Genomic_DNA"/>
</dbReference>
<proteinExistence type="predicted"/>
<dbReference type="PANTHER" id="PTHR34658">
    <property type="entry name" value="OS01G0151800 PROTEIN"/>
    <property type="match status" value="1"/>
</dbReference>
<keyword evidence="1" id="KW-1133">Transmembrane helix</keyword>
<evidence type="ECO:0000256" key="1">
    <source>
        <dbReference type="SAM" id="Phobius"/>
    </source>
</evidence>
<sequence>MLVRISTQELESFFAIVVLDLILEMTLTLFNSIFHRLTSRWPSPPPLLYAAAWTAVLTVIVAVASFWSEAAFVSAISRKSVFSRACEWEGLVRVPMAPLVFAAVVVGSSALVVRALGLWEVDDDDETH</sequence>
<feature type="transmembrane region" description="Helical" evidence="1">
    <location>
        <begin position="12"/>
        <end position="30"/>
    </location>
</feature>
<gene>
    <name evidence="2" type="ORF">TEA_017665</name>
</gene>
<comment type="caution">
    <text evidence="2">The sequence shown here is derived from an EMBL/GenBank/DDBJ whole genome shotgun (WGS) entry which is preliminary data.</text>
</comment>
<dbReference type="PANTHER" id="PTHR34658:SF2">
    <property type="entry name" value="OS01G0151800 PROTEIN"/>
    <property type="match status" value="1"/>
</dbReference>
<feature type="transmembrane region" description="Helical" evidence="1">
    <location>
        <begin position="50"/>
        <end position="76"/>
    </location>
</feature>
<keyword evidence="1" id="KW-0812">Transmembrane</keyword>
<protein>
    <submittedName>
        <fullName evidence="2">Uncharacterized protein</fullName>
    </submittedName>
</protein>
<feature type="transmembrane region" description="Helical" evidence="1">
    <location>
        <begin position="97"/>
        <end position="119"/>
    </location>
</feature>
<keyword evidence="1" id="KW-0472">Membrane</keyword>
<dbReference type="AlphaFoldDB" id="A0A4S4DTD1"/>
<name>A0A4S4DTD1_CAMSN</name>
<evidence type="ECO:0000313" key="2">
    <source>
        <dbReference type="EMBL" id="THG06501.1"/>
    </source>
</evidence>